<organism evidence="3 4">
    <name type="scientific">Salicibibacter kimchii</name>
    <dbReference type="NCBI Taxonomy" id="2099786"/>
    <lineage>
        <taxon>Bacteria</taxon>
        <taxon>Bacillati</taxon>
        <taxon>Bacillota</taxon>
        <taxon>Bacilli</taxon>
        <taxon>Bacillales</taxon>
        <taxon>Bacillaceae</taxon>
        <taxon>Salicibibacter</taxon>
    </lineage>
</organism>
<accession>A0A345C005</accession>
<dbReference type="Pfam" id="PF01370">
    <property type="entry name" value="Epimerase"/>
    <property type="match status" value="1"/>
</dbReference>
<evidence type="ECO:0000256" key="1">
    <source>
        <dbReference type="ARBA" id="ARBA00007637"/>
    </source>
</evidence>
<evidence type="ECO:0000259" key="2">
    <source>
        <dbReference type="SMART" id="SM00822"/>
    </source>
</evidence>
<dbReference type="InterPro" id="IPR057326">
    <property type="entry name" value="KR_dom"/>
</dbReference>
<dbReference type="Gene3D" id="3.40.50.720">
    <property type="entry name" value="NAD(P)-binding Rossmann-like Domain"/>
    <property type="match status" value="1"/>
</dbReference>
<dbReference type="OrthoDB" id="9771073at2"/>
<evidence type="ECO:0000313" key="4">
    <source>
        <dbReference type="Proteomes" id="UP000252100"/>
    </source>
</evidence>
<protein>
    <submittedName>
        <fullName evidence="3">SDR family NAD(P)-dependent oxidoreductase</fullName>
    </submittedName>
</protein>
<comment type="similarity">
    <text evidence="1">Belongs to the NAD(P)-dependent epimerase/dehydratase family.</text>
</comment>
<reference evidence="3 4" key="1">
    <citation type="journal article" date="2018" name="J. Microbiol.">
        <title>Salicibibacter kimchii gen. nov., sp. nov., a moderately halophilic and alkalitolerant bacterium in the family Bacillaceae, isolated from kimchi.</title>
        <authorList>
            <person name="Jang J.Y."/>
            <person name="Oh Y.J."/>
            <person name="Lim S.K."/>
            <person name="Park H.K."/>
            <person name="Lee C."/>
            <person name="Kim J.Y."/>
            <person name="Lee M.A."/>
            <person name="Choi H.J."/>
        </authorList>
    </citation>
    <scope>NUCLEOTIDE SEQUENCE [LARGE SCALE GENOMIC DNA]</scope>
    <source>
        <strain evidence="3 4">NKC1-1</strain>
    </source>
</reference>
<dbReference type="EMBL" id="CP031092">
    <property type="protein sequence ID" value="AXF56536.1"/>
    <property type="molecule type" value="Genomic_DNA"/>
</dbReference>
<evidence type="ECO:0000313" key="3">
    <source>
        <dbReference type="EMBL" id="AXF56536.1"/>
    </source>
</evidence>
<dbReference type="KEGG" id="rue:DT065_11210"/>
<dbReference type="InterPro" id="IPR036291">
    <property type="entry name" value="NAD(P)-bd_dom_sf"/>
</dbReference>
<keyword evidence="4" id="KW-1185">Reference proteome</keyword>
<dbReference type="AlphaFoldDB" id="A0A345C005"/>
<sequence length="324" mass="35911">MQKILVTGGAGFIGSHVVDALVEQGKSVLIADNLSTGKNAHVNPSENTYFFDVDITKRDRLEQIFRQHSDIDGVIHLAAQSKASPSLDAPEHDANINIHGTVNVLELTKAYEVKNFIYASSAAVYGDQQTLPIAEDVAVEPLSPYGVSKQAGEEYVKAYRRLYDIDARVLRFANVYGPRQSVDTEAGVITIFVEQLLNGEQPGIYGDGKQTRDFIYVTDVASAILHCLFEEPSEPEESSPVYNVGTGQETSVEELLRELCAVMDQRYRPLYMEKRPGDIEKSYLDNRKLRANYAWEPETSLADGLTATIAHAKRSDASYEKIDS</sequence>
<dbReference type="RefSeq" id="WP_114373406.1">
    <property type="nucleotide sequence ID" value="NZ_CP031092.1"/>
</dbReference>
<dbReference type="PANTHER" id="PTHR43000">
    <property type="entry name" value="DTDP-D-GLUCOSE 4,6-DEHYDRATASE-RELATED"/>
    <property type="match status" value="1"/>
</dbReference>
<feature type="domain" description="Ketoreductase" evidence="2">
    <location>
        <begin position="2"/>
        <end position="145"/>
    </location>
</feature>
<dbReference type="SUPFAM" id="SSF51735">
    <property type="entry name" value="NAD(P)-binding Rossmann-fold domains"/>
    <property type="match status" value="1"/>
</dbReference>
<dbReference type="Proteomes" id="UP000252100">
    <property type="component" value="Chromosome"/>
</dbReference>
<dbReference type="SMART" id="SM00822">
    <property type="entry name" value="PKS_KR"/>
    <property type="match status" value="1"/>
</dbReference>
<proteinExistence type="inferred from homology"/>
<dbReference type="InterPro" id="IPR001509">
    <property type="entry name" value="Epimerase_deHydtase"/>
</dbReference>
<gene>
    <name evidence="3" type="ORF">DT065_11210</name>
</gene>
<dbReference type="Gene3D" id="3.90.25.10">
    <property type="entry name" value="UDP-galactose 4-epimerase, domain 1"/>
    <property type="match status" value="1"/>
</dbReference>
<name>A0A345C005_9BACI</name>